<dbReference type="InParanoid" id="A0A448YGU5"/>
<dbReference type="PANTHER" id="PTHR10536">
    <property type="entry name" value="DNA PRIMASE SMALL SUBUNIT"/>
    <property type="match status" value="1"/>
</dbReference>
<evidence type="ECO:0000313" key="12">
    <source>
        <dbReference type="EMBL" id="VEU20106.1"/>
    </source>
</evidence>
<dbReference type="AlphaFoldDB" id="A0A448YGU5"/>
<gene>
    <name evidence="12" type="ORF">BRENAR_LOCUS841</name>
</gene>
<proteinExistence type="inferred from homology"/>
<evidence type="ECO:0000256" key="10">
    <source>
        <dbReference type="RuleBase" id="RU003514"/>
    </source>
</evidence>
<evidence type="ECO:0000256" key="8">
    <source>
        <dbReference type="ARBA" id="ARBA00022833"/>
    </source>
</evidence>
<sequence length="427" mass="49632">MDSSTSEGVVESTSTVPPASAPAPAPAPAATPYKPSSADFANYYENFMPYKSIFLWLNHSQAPQEDFTKREFAFEYKSGAYQRYNSFSNVQEFKNTIVKAQPVRFEVGAVYPIEPKLRKSVSKNLMKPVMKEFVLDIDLTDYDDVRTCCSGTSICRKCWKFITLAIKIVDAALREDFGFEKLIWVFSGRRGVHCWVSDYRVRILDEPRRRAIVEYLDVLNVKSKGNKNGISLRKPYHPHVERSFEILRDEFVDIILREQDPWRLDDRYQDLAKCIPDYRLSSALLKHWKEDPGSSSASKWRDVDTFYQNMKVKSFDIQDWKREMIFKTMYPRLDVEVSRQMIHLLKSPFCIHPGTGNVCVPFDPSVKEFDPFTEAPSLSTLFNEDETNWENTSLKGSIELFNRYVDGLVKDEVKEKREREPVSEESW</sequence>
<comment type="similarity">
    <text evidence="1 10">Belongs to the eukaryotic-type primase small subunit family.</text>
</comment>
<dbReference type="FunCoup" id="A0A448YGU5">
    <property type="interactions" value="1270"/>
</dbReference>
<dbReference type="SUPFAM" id="SSF56747">
    <property type="entry name" value="Prim-pol domain"/>
    <property type="match status" value="1"/>
</dbReference>
<dbReference type="GO" id="GO:0046872">
    <property type="term" value="F:metal ion binding"/>
    <property type="evidence" value="ECO:0007669"/>
    <property type="project" value="UniProtKB-KW"/>
</dbReference>
<keyword evidence="6 10" id="KW-0235">DNA replication</keyword>
<keyword evidence="3 10" id="KW-0639">Primosome</keyword>
<evidence type="ECO:0000256" key="6">
    <source>
        <dbReference type="ARBA" id="ARBA00022705"/>
    </source>
</evidence>
<protein>
    <recommendedName>
        <fullName evidence="10">DNA primase</fullName>
        <ecNumber evidence="10">2.7.7.-</ecNumber>
    </recommendedName>
</protein>
<keyword evidence="5" id="KW-0548">Nucleotidyltransferase</keyword>
<accession>A0A448YGU5</accession>
<dbReference type="OrthoDB" id="19606at2759"/>
<evidence type="ECO:0000256" key="7">
    <source>
        <dbReference type="ARBA" id="ARBA00022723"/>
    </source>
</evidence>
<dbReference type="STRING" id="13370.A0A448YGU5"/>
<evidence type="ECO:0000256" key="3">
    <source>
        <dbReference type="ARBA" id="ARBA00022515"/>
    </source>
</evidence>
<keyword evidence="7" id="KW-0479">Metal-binding</keyword>
<keyword evidence="8" id="KW-0862">Zinc</keyword>
<dbReference type="Proteomes" id="UP000290900">
    <property type="component" value="Unassembled WGS sequence"/>
</dbReference>
<keyword evidence="4 10" id="KW-0808">Transferase</keyword>
<name>A0A448YGU5_BRENA</name>
<evidence type="ECO:0000256" key="5">
    <source>
        <dbReference type="ARBA" id="ARBA00022695"/>
    </source>
</evidence>
<dbReference type="Gene3D" id="3.90.920.10">
    <property type="entry name" value="DNA primase, PRIM domain"/>
    <property type="match status" value="1"/>
</dbReference>
<feature type="compositionally biased region" description="Low complexity" evidence="11">
    <location>
        <begin position="1"/>
        <end position="18"/>
    </location>
</feature>
<organism evidence="12 13">
    <name type="scientific">Brettanomyces naardenensis</name>
    <name type="common">Yeast</name>
    <dbReference type="NCBI Taxonomy" id="13370"/>
    <lineage>
        <taxon>Eukaryota</taxon>
        <taxon>Fungi</taxon>
        <taxon>Dikarya</taxon>
        <taxon>Ascomycota</taxon>
        <taxon>Saccharomycotina</taxon>
        <taxon>Pichiomycetes</taxon>
        <taxon>Pichiales</taxon>
        <taxon>Pichiaceae</taxon>
        <taxon>Brettanomyces</taxon>
    </lineage>
</organism>
<feature type="compositionally biased region" description="Pro residues" evidence="11">
    <location>
        <begin position="19"/>
        <end position="28"/>
    </location>
</feature>
<evidence type="ECO:0000313" key="13">
    <source>
        <dbReference type="Proteomes" id="UP000290900"/>
    </source>
</evidence>
<dbReference type="EC" id="2.7.7.-" evidence="10"/>
<evidence type="ECO:0000256" key="11">
    <source>
        <dbReference type="SAM" id="MobiDB-lite"/>
    </source>
</evidence>
<dbReference type="EMBL" id="CAACVR010000002">
    <property type="protein sequence ID" value="VEU20106.1"/>
    <property type="molecule type" value="Genomic_DNA"/>
</dbReference>
<dbReference type="CDD" id="cd04860">
    <property type="entry name" value="AE_Prim_S"/>
    <property type="match status" value="1"/>
</dbReference>
<keyword evidence="13" id="KW-1185">Reference proteome</keyword>
<feature type="region of interest" description="Disordered" evidence="11">
    <location>
        <begin position="1"/>
        <end position="28"/>
    </location>
</feature>
<dbReference type="GO" id="GO:0005658">
    <property type="term" value="C:alpha DNA polymerase:primase complex"/>
    <property type="evidence" value="ECO:0007669"/>
    <property type="project" value="UniProtKB-ARBA"/>
</dbReference>
<dbReference type="InterPro" id="IPR014052">
    <property type="entry name" value="DNA_primase_ssu_euk/arc"/>
</dbReference>
<dbReference type="InterPro" id="IPR002755">
    <property type="entry name" value="DNA_primase_S"/>
</dbReference>
<evidence type="ECO:0000256" key="2">
    <source>
        <dbReference type="ARBA" id="ARBA00022478"/>
    </source>
</evidence>
<reference evidence="12 13" key="1">
    <citation type="submission" date="2018-12" db="EMBL/GenBank/DDBJ databases">
        <authorList>
            <person name="Tiukova I."/>
            <person name="Dainat J."/>
        </authorList>
    </citation>
    <scope>NUCLEOTIDE SEQUENCE [LARGE SCALE GENOMIC DNA]</scope>
</reference>
<dbReference type="GO" id="GO:0006269">
    <property type="term" value="P:DNA replication, synthesis of primer"/>
    <property type="evidence" value="ECO:0007669"/>
    <property type="project" value="UniProtKB-KW"/>
</dbReference>
<dbReference type="FunFam" id="3.90.920.10:FF:000003">
    <property type="entry name" value="DNA primase"/>
    <property type="match status" value="1"/>
</dbReference>
<evidence type="ECO:0000256" key="9">
    <source>
        <dbReference type="ARBA" id="ARBA00023163"/>
    </source>
</evidence>
<dbReference type="Pfam" id="PF01896">
    <property type="entry name" value="DNA_primase_S"/>
    <property type="match status" value="1"/>
</dbReference>
<dbReference type="NCBIfam" id="TIGR00335">
    <property type="entry name" value="primase_sml"/>
    <property type="match status" value="1"/>
</dbReference>
<dbReference type="GO" id="GO:0003899">
    <property type="term" value="F:DNA-directed RNA polymerase activity"/>
    <property type="evidence" value="ECO:0007669"/>
    <property type="project" value="InterPro"/>
</dbReference>
<keyword evidence="2 10" id="KW-0240">DNA-directed RNA polymerase</keyword>
<evidence type="ECO:0000256" key="1">
    <source>
        <dbReference type="ARBA" id="ARBA00009762"/>
    </source>
</evidence>
<keyword evidence="9" id="KW-0804">Transcription</keyword>
<evidence type="ECO:0000256" key="4">
    <source>
        <dbReference type="ARBA" id="ARBA00022679"/>
    </source>
</evidence>